<dbReference type="PANTHER" id="PTHR42032">
    <property type="entry name" value="YALI0E30679P"/>
    <property type="match status" value="1"/>
</dbReference>
<feature type="compositionally biased region" description="Basic residues" evidence="1">
    <location>
        <begin position="1"/>
        <end position="10"/>
    </location>
</feature>
<sequence>MPSATLRKRMHALERAAASAKQHSPDLASSSSHSAYIESDVPSSCEEEDSHYDESPLRASRSPPRVRFQENSRQTEHLDDTEDAHRSWYHFDPIVFLALLSPVGNWITGGDHVKNILLLAFLVFYLHHIIEGELSVFPQRFPFVTELQFRGDFSADNDDVARRLARSELHKLELLFLALSVASPFLGATFMHRAAGVLGGENVVSSFSVGLFVLATGIRPWSHLIERLSSRTSELQYTIHSAPRSPVDDLQGQMELLQQRLQVLEEKHKERGGVEEVYEYIDHELASVEKRLRRRDHRVTASLDVLQAKLQHALNHDDVAIAVTGPKSSLFDTCLSVLLFPPMLVRIMEQFLINIVVNAACMIAAYPGVGTVKT</sequence>
<dbReference type="Proteomes" id="UP000054144">
    <property type="component" value="Unassembled WGS sequence"/>
</dbReference>
<keyword evidence="2" id="KW-0812">Transmembrane</keyword>
<evidence type="ECO:0000256" key="1">
    <source>
        <dbReference type="SAM" id="MobiDB-lite"/>
    </source>
</evidence>
<evidence type="ECO:0000313" key="3">
    <source>
        <dbReference type="EMBL" id="KIY47289.1"/>
    </source>
</evidence>
<evidence type="ECO:0000256" key="2">
    <source>
        <dbReference type="SAM" id="Phobius"/>
    </source>
</evidence>
<feature type="region of interest" description="Disordered" evidence="1">
    <location>
        <begin position="1"/>
        <end position="79"/>
    </location>
</feature>
<accession>A0A0D7AA50</accession>
<keyword evidence="4" id="KW-1185">Reference proteome</keyword>
<reference evidence="3 4" key="1">
    <citation type="journal article" date="2015" name="Fungal Genet. Biol.">
        <title>Evolution of novel wood decay mechanisms in Agaricales revealed by the genome sequences of Fistulina hepatica and Cylindrobasidium torrendii.</title>
        <authorList>
            <person name="Floudas D."/>
            <person name="Held B.W."/>
            <person name="Riley R."/>
            <person name="Nagy L.G."/>
            <person name="Koehler G."/>
            <person name="Ransdell A.S."/>
            <person name="Younus H."/>
            <person name="Chow J."/>
            <person name="Chiniquy J."/>
            <person name="Lipzen A."/>
            <person name="Tritt A."/>
            <person name="Sun H."/>
            <person name="Haridas S."/>
            <person name="LaButti K."/>
            <person name="Ohm R.A."/>
            <person name="Kues U."/>
            <person name="Blanchette R.A."/>
            <person name="Grigoriev I.V."/>
            <person name="Minto R.E."/>
            <person name="Hibbett D.S."/>
        </authorList>
    </citation>
    <scope>NUCLEOTIDE SEQUENCE [LARGE SCALE GENOMIC DNA]</scope>
    <source>
        <strain evidence="3 4">ATCC 64428</strain>
    </source>
</reference>
<dbReference type="PANTHER" id="PTHR42032:SF1">
    <property type="entry name" value="YALI0E30679P"/>
    <property type="match status" value="1"/>
</dbReference>
<feature type="compositionally biased region" description="Basic and acidic residues" evidence="1">
    <location>
        <begin position="67"/>
        <end position="79"/>
    </location>
</feature>
<feature type="transmembrane region" description="Helical" evidence="2">
    <location>
        <begin position="351"/>
        <end position="369"/>
    </location>
</feature>
<proteinExistence type="predicted"/>
<organism evidence="3 4">
    <name type="scientific">Fistulina hepatica ATCC 64428</name>
    <dbReference type="NCBI Taxonomy" id="1128425"/>
    <lineage>
        <taxon>Eukaryota</taxon>
        <taxon>Fungi</taxon>
        <taxon>Dikarya</taxon>
        <taxon>Basidiomycota</taxon>
        <taxon>Agaricomycotina</taxon>
        <taxon>Agaricomycetes</taxon>
        <taxon>Agaricomycetidae</taxon>
        <taxon>Agaricales</taxon>
        <taxon>Fistulinaceae</taxon>
        <taxon>Fistulina</taxon>
    </lineage>
</organism>
<dbReference type="EMBL" id="KN881953">
    <property type="protein sequence ID" value="KIY47289.1"/>
    <property type="molecule type" value="Genomic_DNA"/>
</dbReference>
<gene>
    <name evidence="3" type="ORF">FISHEDRAFT_59769</name>
</gene>
<keyword evidence="2" id="KW-1133">Transmembrane helix</keyword>
<name>A0A0D7AA50_9AGAR</name>
<dbReference type="OrthoDB" id="10263751at2759"/>
<protein>
    <submittedName>
        <fullName evidence="3">Uncharacterized protein</fullName>
    </submittedName>
</protein>
<dbReference type="AlphaFoldDB" id="A0A0D7AA50"/>
<keyword evidence="2" id="KW-0472">Membrane</keyword>
<evidence type="ECO:0000313" key="4">
    <source>
        <dbReference type="Proteomes" id="UP000054144"/>
    </source>
</evidence>